<keyword evidence="1 3" id="KW-0413">Isomerase</keyword>
<sequence>MKVVTVIGVRPQFIKAAAVSQQFRKAGVREVLVHTGQHYDYSMNKVFFEQLGLPKPDYVLPKDGFSCTGWSRICAAAEAVAGILARECPDWVLVYGDANPALSGALAAVRTGIPLAHVEAGLRSGDFRMIEEGNRKVIDRLADILFAPTETAVKNLNSEGLFRGVYLVGDVMYNVLMENLPRAADSNILQKLDLVQGKYALATVHRAENVNNPAVLRRILDGLERVAAHLLPVVVPAHPGLSHKLTIFGLVTNRVRMIDPQPYLDMLWLVKNAALVLTDSGGLQKEACWLQTPCVVLRNSTEWVETVTSGWADLAGNDPENIFQTARQQLDNRSRRLISWQSSAGAAARIVDILLSR</sequence>
<dbReference type="InterPro" id="IPR003331">
    <property type="entry name" value="UDP_GlcNAc_Epimerase_2_dom"/>
</dbReference>
<dbReference type="Gene3D" id="3.40.50.2000">
    <property type="entry name" value="Glycogen Phosphorylase B"/>
    <property type="match status" value="2"/>
</dbReference>
<accession>A0AAU8P8F0</accession>
<dbReference type="AlphaFoldDB" id="A0AAU8P8F0"/>
<dbReference type="PANTHER" id="PTHR43174:SF1">
    <property type="entry name" value="UDP-N-ACETYLGLUCOSAMINE 2-EPIMERASE"/>
    <property type="match status" value="1"/>
</dbReference>
<feature type="domain" description="UDP-N-acetylglucosamine 2-epimerase" evidence="2">
    <location>
        <begin position="25"/>
        <end position="354"/>
    </location>
</feature>
<keyword evidence="4" id="KW-1185">Reference proteome</keyword>
<dbReference type="InterPro" id="IPR029767">
    <property type="entry name" value="WecB-like"/>
</dbReference>
<dbReference type="NCBIfam" id="TIGR00236">
    <property type="entry name" value="wecB"/>
    <property type="match status" value="1"/>
</dbReference>
<proteinExistence type="inferred from homology"/>
<dbReference type="Proteomes" id="UP000009229">
    <property type="component" value="Chromosome"/>
</dbReference>
<dbReference type="KEGG" id="dku:Desku_0874"/>
<dbReference type="EMBL" id="CP002770">
    <property type="protein sequence ID" value="AEG14474.1"/>
    <property type="molecule type" value="Genomic_DNA"/>
</dbReference>
<reference evidence="4" key="1">
    <citation type="submission" date="2011-05" db="EMBL/GenBank/DDBJ databases">
        <title>Complete sequence of Desulfotomaculum kuznetsovii DSM 6115.</title>
        <authorList>
            <person name="Lucas S."/>
            <person name="Han J."/>
            <person name="Lapidus A."/>
            <person name="Cheng J.-F."/>
            <person name="Goodwin L."/>
            <person name="Pitluck S."/>
            <person name="Peters L."/>
            <person name="Mikhailova N."/>
            <person name="Lu M."/>
            <person name="Saunders E."/>
            <person name="Han C."/>
            <person name="Tapia R."/>
            <person name="Land M."/>
            <person name="Hauser L."/>
            <person name="Kyrpides N."/>
            <person name="Ivanova N."/>
            <person name="Pagani I."/>
            <person name="Nazina T."/>
            <person name="Ivanova A."/>
            <person name="Parshina S."/>
            <person name="Kuever J."/>
            <person name="Muyzer G."/>
            <person name="Plugge C."/>
            <person name="Stams A."/>
            <person name="Woyke T."/>
        </authorList>
    </citation>
    <scope>NUCLEOTIDE SEQUENCE [LARGE SCALE GENOMIC DNA]</scope>
    <source>
        <strain evidence="4">DSM 6115 / VKM B-1805 / 17</strain>
    </source>
</reference>
<dbReference type="CDD" id="cd03786">
    <property type="entry name" value="GTB_UDP-GlcNAc_2-Epimerase"/>
    <property type="match status" value="1"/>
</dbReference>
<organism evidence="3 4">
    <name type="scientific">Desulfofundulus kuznetsovii (strain DSM 6115 / VKM B-1805 / 17)</name>
    <name type="common">Desulfotomaculum kuznetsovii</name>
    <dbReference type="NCBI Taxonomy" id="760568"/>
    <lineage>
        <taxon>Bacteria</taxon>
        <taxon>Bacillati</taxon>
        <taxon>Bacillota</taxon>
        <taxon>Clostridia</taxon>
        <taxon>Eubacteriales</taxon>
        <taxon>Peptococcaceae</taxon>
        <taxon>Desulfofundulus</taxon>
    </lineage>
</organism>
<evidence type="ECO:0000313" key="4">
    <source>
        <dbReference type="Proteomes" id="UP000009229"/>
    </source>
</evidence>
<name>A0AAU8P8F0_DESK7</name>
<dbReference type="Pfam" id="PF02350">
    <property type="entry name" value="Epimerase_2"/>
    <property type="match status" value="1"/>
</dbReference>
<dbReference type="PANTHER" id="PTHR43174">
    <property type="entry name" value="UDP-N-ACETYLGLUCOSAMINE 2-EPIMERASE"/>
    <property type="match status" value="1"/>
</dbReference>
<dbReference type="EC" id="5.1.3.14" evidence="3"/>
<dbReference type="GO" id="GO:0008761">
    <property type="term" value="F:UDP-N-acetylglucosamine 2-epimerase activity"/>
    <property type="evidence" value="ECO:0007669"/>
    <property type="project" value="UniProtKB-EC"/>
</dbReference>
<dbReference type="SUPFAM" id="SSF53756">
    <property type="entry name" value="UDP-Glycosyltransferase/glycogen phosphorylase"/>
    <property type="match status" value="1"/>
</dbReference>
<protein>
    <submittedName>
        <fullName evidence="3">UDP-N-acetylglucosamine 2-epimerase</fullName>
        <ecNumber evidence="3">5.1.3.14</ecNumber>
    </submittedName>
</protein>
<evidence type="ECO:0000259" key="2">
    <source>
        <dbReference type="Pfam" id="PF02350"/>
    </source>
</evidence>
<evidence type="ECO:0000313" key="3">
    <source>
        <dbReference type="EMBL" id="AEG14474.1"/>
    </source>
</evidence>
<gene>
    <name evidence="3" type="ordered locus">Desku_0874</name>
</gene>
<evidence type="ECO:0000256" key="1">
    <source>
        <dbReference type="RuleBase" id="RU003513"/>
    </source>
</evidence>
<comment type="similarity">
    <text evidence="1">Belongs to the UDP-N-acetylglucosamine 2-epimerase family.</text>
</comment>